<dbReference type="RefSeq" id="WP_161408601.1">
    <property type="nucleotide sequence ID" value="NZ_WTUZ01000022.1"/>
</dbReference>
<accession>A0A6L8V222</accession>
<reference evidence="1 2" key="1">
    <citation type="submission" date="2019-12" db="EMBL/GenBank/DDBJ databases">
        <title>Paenibacillus sp. nov. sp. isolated from soil.</title>
        <authorList>
            <person name="Kim J."/>
            <person name="Jeong S.E."/>
            <person name="Jung H.S."/>
            <person name="Jeon C.O."/>
        </authorList>
    </citation>
    <scope>NUCLEOTIDE SEQUENCE [LARGE SCALE GENOMIC DNA]</scope>
    <source>
        <strain evidence="1 2">5J-6</strain>
    </source>
</reference>
<evidence type="ECO:0000313" key="1">
    <source>
        <dbReference type="EMBL" id="MZQ84498.1"/>
    </source>
</evidence>
<dbReference type="EMBL" id="WTUZ01000022">
    <property type="protein sequence ID" value="MZQ84498.1"/>
    <property type="molecule type" value="Genomic_DNA"/>
</dbReference>
<evidence type="ECO:0000313" key="2">
    <source>
        <dbReference type="Proteomes" id="UP000481087"/>
    </source>
</evidence>
<organism evidence="1 2">
    <name type="scientific">Paenibacillus silvestris</name>
    <dbReference type="NCBI Taxonomy" id="2606219"/>
    <lineage>
        <taxon>Bacteria</taxon>
        <taxon>Bacillati</taxon>
        <taxon>Bacillota</taxon>
        <taxon>Bacilli</taxon>
        <taxon>Bacillales</taxon>
        <taxon>Paenibacillaceae</taxon>
        <taxon>Paenibacillus</taxon>
    </lineage>
</organism>
<proteinExistence type="predicted"/>
<protein>
    <submittedName>
        <fullName evidence="1">Uncharacterized protein</fullName>
    </submittedName>
</protein>
<gene>
    <name evidence="1" type="ORF">GQF01_20550</name>
</gene>
<comment type="caution">
    <text evidence="1">The sequence shown here is derived from an EMBL/GenBank/DDBJ whole genome shotgun (WGS) entry which is preliminary data.</text>
</comment>
<dbReference type="AlphaFoldDB" id="A0A6L8V222"/>
<name>A0A6L8V222_9BACL</name>
<keyword evidence="2" id="KW-1185">Reference proteome</keyword>
<dbReference type="Proteomes" id="UP000481087">
    <property type="component" value="Unassembled WGS sequence"/>
</dbReference>
<sequence>MDKLFIKRLHTLNRRDELRSMLLIEGIKLTLKRKKELGLFYRLFKKTKKKPIVAKGWN</sequence>